<feature type="transmembrane region" description="Helical" evidence="1">
    <location>
        <begin position="64"/>
        <end position="86"/>
    </location>
</feature>
<comment type="caution">
    <text evidence="2">The sequence shown here is derived from an EMBL/GenBank/DDBJ whole genome shotgun (WGS) entry which is preliminary data.</text>
</comment>
<feature type="transmembrane region" description="Helical" evidence="1">
    <location>
        <begin position="173"/>
        <end position="194"/>
    </location>
</feature>
<evidence type="ECO:0000256" key="1">
    <source>
        <dbReference type="SAM" id="Phobius"/>
    </source>
</evidence>
<gene>
    <name evidence="2" type="ORF">DNG_07848</name>
</gene>
<dbReference type="EMBL" id="ONZQ02000012">
    <property type="protein sequence ID" value="SPO05162.1"/>
    <property type="molecule type" value="Genomic_DNA"/>
</dbReference>
<dbReference type="AlphaFoldDB" id="A0AAE8SYM2"/>
<keyword evidence="1" id="KW-0812">Transmembrane</keyword>
<name>A0AAE8SYM2_9PEZI</name>
<sequence>MDRTSMDLSSIDRSIDRIGQQPSGEYDMGRNFPVGEAAAQLFYAIQDHRYSGPPPPRRSAVAQLVLHTFAFTGGLVGLIGVILQTAAPSEHAYFLILGYIAAIWVMIQNLFEMASLSFALRRTKPTPRLSPAWRIVQHIIVIGITAGGGALAPRVWNYTWRGSWAGTDDFCKVSMGGLFTAMSFHSILLMWALVDSIPQRRRSVALH</sequence>
<protein>
    <submittedName>
        <fullName evidence="2">Uncharacterized protein</fullName>
    </submittedName>
</protein>
<dbReference type="Proteomes" id="UP001187682">
    <property type="component" value="Unassembled WGS sequence"/>
</dbReference>
<accession>A0AAE8SYM2</accession>
<keyword evidence="3" id="KW-1185">Reference proteome</keyword>
<feature type="transmembrane region" description="Helical" evidence="1">
    <location>
        <begin position="92"/>
        <end position="111"/>
    </location>
</feature>
<proteinExistence type="predicted"/>
<reference evidence="2" key="1">
    <citation type="submission" date="2018-03" db="EMBL/GenBank/DDBJ databases">
        <authorList>
            <person name="Guldener U."/>
        </authorList>
    </citation>
    <scope>NUCLEOTIDE SEQUENCE</scope>
</reference>
<keyword evidence="1" id="KW-0472">Membrane</keyword>
<feature type="transmembrane region" description="Helical" evidence="1">
    <location>
        <begin position="132"/>
        <end position="153"/>
    </location>
</feature>
<evidence type="ECO:0000313" key="3">
    <source>
        <dbReference type="Proteomes" id="UP001187682"/>
    </source>
</evidence>
<evidence type="ECO:0000313" key="2">
    <source>
        <dbReference type="EMBL" id="SPO05162.1"/>
    </source>
</evidence>
<organism evidence="2 3">
    <name type="scientific">Cephalotrichum gorgonifer</name>
    <dbReference type="NCBI Taxonomy" id="2041049"/>
    <lineage>
        <taxon>Eukaryota</taxon>
        <taxon>Fungi</taxon>
        <taxon>Dikarya</taxon>
        <taxon>Ascomycota</taxon>
        <taxon>Pezizomycotina</taxon>
        <taxon>Sordariomycetes</taxon>
        <taxon>Hypocreomycetidae</taxon>
        <taxon>Microascales</taxon>
        <taxon>Microascaceae</taxon>
        <taxon>Cephalotrichum</taxon>
    </lineage>
</organism>
<keyword evidence="1" id="KW-1133">Transmembrane helix</keyword>